<protein>
    <recommendedName>
        <fullName evidence="3">Type II secretion system protein J</fullName>
    </recommendedName>
</protein>
<dbReference type="NCBIfam" id="TIGR01711">
    <property type="entry name" value="gspJ"/>
    <property type="match status" value="1"/>
</dbReference>
<keyword evidence="4" id="KW-1003">Cell membrane</keyword>
<dbReference type="Gene3D" id="2.10.70.20">
    <property type="entry name" value="gspk-gspi-gspj complex like domains"/>
    <property type="match status" value="1"/>
</dbReference>
<evidence type="ECO:0000256" key="3">
    <source>
        <dbReference type="ARBA" id="ARBA00021539"/>
    </source>
</evidence>
<dbReference type="Proteomes" id="UP001501321">
    <property type="component" value="Unassembled WGS sequence"/>
</dbReference>
<dbReference type="PANTHER" id="PTHR39583:SF2">
    <property type="entry name" value="TYPE II SECRETION SYSTEM PROTEIN J"/>
    <property type="match status" value="1"/>
</dbReference>
<evidence type="ECO:0000256" key="9">
    <source>
        <dbReference type="ARBA" id="ARBA00023136"/>
    </source>
</evidence>
<reference evidence="12" key="1">
    <citation type="journal article" date="2019" name="Int. J. Syst. Evol. Microbiol.">
        <title>The Global Catalogue of Microorganisms (GCM) 10K type strain sequencing project: providing services to taxonomists for standard genome sequencing and annotation.</title>
        <authorList>
            <consortium name="The Broad Institute Genomics Platform"/>
            <consortium name="The Broad Institute Genome Sequencing Center for Infectious Disease"/>
            <person name="Wu L."/>
            <person name="Ma J."/>
        </authorList>
    </citation>
    <scope>NUCLEOTIDE SEQUENCE [LARGE SCALE GENOMIC DNA]</scope>
    <source>
        <strain evidence="12">JCM 32226</strain>
    </source>
</reference>
<evidence type="ECO:0000313" key="12">
    <source>
        <dbReference type="Proteomes" id="UP001501321"/>
    </source>
</evidence>
<evidence type="ECO:0000256" key="1">
    <source>
        <dbReference type="ARBA" id="ARBA00004377"/>
    </source>
</evidence>
<evidence type="ECO:0000256" key="4">
    <source>
        <dbReference type="ARBA" id="ARBA00022475"/>
    </source>
</evidence>
<keyword evidence="5" id="KW-0488">Methylation</keyword>
<evidence type="ECO:0000256" key="5">
    <source>
        <dbReference type="ARBA" id="ARBA00022481"/>
    </source>
</evidence>
<keyword evidence="7 10" id="KW-0812">Transmembrane</keyword>
<dbReference type="RefSeq" id="WP_345014101.1">
    <property type="nucleotide sequence ID" value="NZ_BAABFC010000021.1"/>
</dbReference>
<dbReference type="Pfam" id="PF07963">
    <property type="entry name" value="N_methyl"/>
    <property type="match status" value="1"/>
</dbReference>
<sequence length="204" mass="22821">MSINNHQPAKGFTLLEVLLAIAIFASMSLAAYQVLQGVLRNDEVTRTQVSRMGEVQRAFAVLARDFQQAVPRPVRVSGEASTEVIRVNAAELQSEGDAVAFVHTGWLNPGAQLPRSNLQWVGFRLMEGKLQRLSYLFPDPVIGTEPQEASLLSRVTGFKLRYWQNRWLESWSDTSRLPTGIEVTLELEDYGSIRRVFTLVESGS</sequence>
<dbReference type="NCBIfam" id="TIGR02532">
    <property type="entry name" value="IV_pilin_GFxxxE"/>
    <property type="match status" value="1"/>
</dbReference>
<accession>A0ABP8QGB8</accession>
<dbReference type="SUPFAM" id="SSF54523">
    <property type="entry name" value="Pili subunits"/>
    <property type="match status" value="1"/>
</dbReference>
<evidence type="ECO:0000313" key="11">
    <source>
        <dbReference type="EMBL" id="GAA4502594.1"/>
    </source>
</evidence>
<evidence type="ECO:0000256" key="2">
    <source>
        <dbReference type="ARBA" id="ARBA00011084"/>
    </source>
</evidence>
<evidence type="ECO:0000256" key="7">
    <source>
        <dbReference type="ARBA" id="ARBA00022692"/>
    </source>
</evidence>
<gene>
    <name evidence="11" type="primary">exeJ</name>
    <name evidence="11" type="ORF">GCM10023095_27430</name>
</gene>
<name>A0ABP8QGB8_9GAMM</name>
<dbReference type="InterPro" id="IPR012902">
    <property type="entry name" value="N_methyl_site"/>
</dbReference>
<dbReference type="InterPro" id="IPR010055">
    <property type="entry name" value="T2SS_protein-GspJ"/>
</dbReference>
<keyword evidence="6" id="KW-0997">Cell inner membrane</keyword>
<feature type="transmembrane region" description="Helical" evidence="10">
    <location>
        <begin position="12"/>
        <end position="35"/>
    </location>
</feature>
<dbReference type="PANTHER" id="PTHR39583">
    <property type="entry name" value="TYPE II SECRETION SYSTEM PROTEIN J-RELATED"/>
    <property type="match status" value="1"/>
</dbReference>
<dbReference type="Gene3D" id="3.10.610.10">
    <property type="entry name" value="GSPII I/J protein-like"/>
    <property type="match status" value="1"/>
</dbReference>
<dbReference type="EMBL" id="BAABFC010000021">
    <property type="protein sequence ID" value="GAA4502594.1"/>
    <property type="molecule type" value="Genomic_DNA"/>
</dbReference>
<keyword evidence="8 10" id="KW-1133">Transmembrane helix</keyword>
<dbReference type="Pfam" id="PF11612">
    <property type="entry name" value="T2SSJ"/>
    <property type="match status" value="1"/>
</dbReference>
<keyword evidence="9 10" id="KW-0472">Membrane</keyword>
<comment type="caution">
    <text evidence="11">The sequence shown here is derived from an EMBL/GenBank/DDBJ whole genome shotgun (WGS) entry which is preliminary data.</text>
</comment>
<dbReference type="PROSITE" id="PS00409">
    <property type="entry name" value="PROKAR_NTER_METHYL"/>
    <property type="match status" value="1"/>
</dbReference>
<evidence type="ECO:0000256" key="8">
    <source>
        <dbReference type="ARBA" id="ARBA00022989"/>
    </source>
</evidence>
<comment type="similarity">
    <text evidence="2">Belongs to the GSP J family.</text>
</comment>
<evidence type="ECO:0000256" key="10">
    <source>
        <dbReference type="SAM" id="Phobius"/>
    </source>
</evidence>
<dbReference type="InterPro" id="IPR045584">
    <property type="entry name" value="Pilin-like"/>
</dbReference>
<comment type="subcellular location">
    <subcellularLocation>
        <location evidence="1">Cell inner membrane</location>
        <topology evidence="1">Single-pass membrane protein</topology>
    </subcellularLocation>
</comment>
<evidence type="ECO:0000256" key="6">
    <source>
        <dbReference type="ARBA" id="ARBA00022519"/>
    </source>
</evidence>
<proteinExistence type="inferred from homology"/>
<dbReference type="InterPro" id="IPR051621">
    <property type="entry name" value="T2SS_protein_J"/>
</dbReference>
<keyword evidence="12" id="KW-1185">Reference proteome</keyword>
<organism evidence="11 12">
    <name type="scientific">Pseudaeromonas paramecii</name>
    <dbReference type="NCBI Taxonomy" id="2138166"/>
    <lineage>
        <taxon>Bacteria</taxon>
        <taxon>Pseudomonadati</taxon>
        <taxon>Pseudomonadota</taxon>
        <taxon>Gammaproteobacteria</taxon>
        <taxon>Aeromonadales</taxon>
        <taxon>Aeromonadaceae</taxon>
        <taxon>Pseudaeromonas</taxon>
    </lineage>
</organism>